<dbReference type="PANTHER" id="PTHR30221">
    <property type="entry name" value="SMALL-CONDUCTANCE MECHANOSENSITIVE CHANNEL"/>
    <property type="match status" value="1"/>
</dbReference>
<feature type="transmembrane region" description="Helical" evidence="2">
    <location>
        <begin position="20"/>
        <end position="39"/>
    </location>
</feature>
<feature type="transmembrane region" description="Helical" evidence="2">
    <location>
        <begin position="79"/>
        <end position="109"/>
    </location>
</feature>
<dbReference type="Gene3D" id="1.10.287.1260">
    <property type="match status" value="2"/>
</dbReference>
<dbReference type="GO" id="GO:0008381">
    <property type="term" value="F:mechanosensitive monoatomic ion channel activity"/>
    <property type="evidence" value="ECO:0007669"/>
    <property type="project" value="InterPro"/>
</dbReference>
<feature type="compositionally biased region" description="Basic and acidic residues" evidence="1">
    <location>
        <begin position="210"/>
        <end position="238"/>
    </location>
</feature>
<evidence type="ECO:0000256" key="1">
    <source>
        <dbReference type="SAM" id="MobiDB-lite"/>
    </source>
</evidence>
<reference evidence="3 4" key="1">
    <citation type="submission" date="2020-07" db="EMBL/GenBank/DDBJ databases">
        <title>Sequencing the genomes of 1000 actinobacteria strains.</title>
        <authorList>
            <person name="Klenk H.-P."/>
        </authorList>
    </citation>
    <scope>NUCLEOTIDE SEQUENCE [LARGE SCALE GENOMIC DNA]</scope>
    <source>
        <strain evidence="3 4">DSM 18448</strain>
    </source>
</reference>
<name>A0A852ZN84_9ACTN</name>
<feature type="transmembrane region" description="Helical" evidence="2">
    <location>
        <begin position="115"/>
        <end position="136"/>
    </location>
</feature>
<organism evidence="3 4">
    <name type="scientific">Actinopolymorpha rutila</name>
    <dbReference type="NCBI Taxonomy" id="446787"/>
    <lineage>
        <taxon>Bacteria</taxon>
        <taxon>Bacillati</taxon>
        <taxon>Actinomycetota</taxon>
        <taxon>Actinomycetes</taxon>
        <taxon>Propionibacteriales</taxon>
        <taxon>Actinopolymorphaceae</taxon>
        <taxon>Actinopolymorpha</taxon>
    </lineage>
</organism>
<keyword evidence="4" id="KW-1185">Reference proteome</keyword>
<dbReference type="InterPro" id="IPR045275">
    <property type="entry name" value="MscS_archaea/bacteria_type"/>
</dbReference>
<accession>A0A852ZN84</accession>
<dbReference type="RefSeq" id="WP_179790895.1">
    <property type="nucleotide sequence ID" value="NZ_BAAARR010000045.1"/>
</dbReference>
<gene>
    <name evidence="3" type="ORF">F4554_005996</name>
</gene>
<keyword evidence="2" id="KW-0472">Membrane</keyword>
<feature type="transmembrane region" description="Helical" evidence="2">
    <location>
        <begin position="175"/>
        <end position="197"/>
    </location>
</feature>
<keyword evidence="2" id="KW-1133">Transmembrane helix</keyword>
<dbReference type="Proteomes" id="UP000579605">
    <property type="component" value="Unassembled WGS sequence"/>
</dbReference>
<sequence length="263" mass="28733">MNMAEDFRPVWDRVIGFLPNLVGFLVLLVIGYIVAKLVAAAVRKILEKVGIDRRLQESHGHRYLSVVAGDSPAHLVARLVFWLIFLIFVFVAVGVLHIAALTTFMYRIIAYLPNIVAAILIFVVAAILAGLVAAAVNRTMGDSPTGKIAGTVLPALIMVIAGFMILQQLRIAEQIVQIAFAATMGALALGLALAFGLGGRPIAQRMLEDAYRRSQEQREERRRREYARGSDEMGHERTPTTTGEEPATERKPPSGEDQPPPGL</sequence>
<evidence type="ECO:0000313" key="3">
    <source>
        <dbReference type="EMBL" id="NYH93358.1"/>
    </source>
</evidence>
<dbReference type="AlphaFoldDB" id="A0A852ZN84"/>
<dbReference type="InterPro" id="IPR008910">
    <property type="entry name" value="MSC_TM_helix"/>
</dbReference>
<feature type="region of interest" description="Disordered" evidence="1">
    <location>
        <begin position="210"/>
        <end position="263"/>
    </location>
</feature>
<proteinExistence type="predicted"/>
<keyword evidence="2" id="KW-0812">Transmembrane</keyword>
<dbReference type="PANTHER" id="PTHR30221:SF1">
    <property type="entry name" value="SMALL-CONDUCTANCE MECHANOSENSITIVE CHANNEL"/>
    <property type="match status" value="1"/>
</dbReference>
<feature type="transmembrane region" description="Helical" evidence="2">
    <location>
        <begin position="148"/>
        <end position="169"/>
    </location>
</feature>
<evidence type="ECO:0000256" key="2">
    <source>
        <dbReference type="SAM" id="Phobius"/>
    </source>
</evidence>
<dbReference type="EMBL" id="JACBZH010000001">
    <property type="protein sequence ID" value="NYH93358.1"/>
    <property type="molecule type" value="Genomic_DNA"/>
</dbReference>
<comment type="caution">
    <text evidence="3">The sequence shown here is derived from an EMBL/GenBank/DDBJ whole genome shotgun (WGS) entry which is preliminary data.</text>
</comment>
<protein>
    <submittedName>
        <fullName evidence="3">MFS family permease</fullName>
    </submittedName>
</protein>
<dbReference type="Pfam" id="PF05552">
    <property type="entry name" value="MS_channel_1st_1"/>
    <property type="match status" value="2"/>
</dbReference>
<evidence type="ECO:0000313" key="4">
    <source>
        <dbReference type="Proteomes" id="UP000579605"/>
    </source>
</evidence>